<feature type="non-terminal residue" evidence="1">
    <location>
        <position position="79"/>
    </location>
</feature>
<comment type="caution">
    <text evidence="1">The sequence shown here is derived from an EMBL/GenBank/DDBJ whole genome shotgun (WGS) entry which is preliminary data.</text>
</comment>
<protein>
    <submittedName>
        <fullName evidence="1">6690_t:CDS:1</fullName>
    </submittedName>
</protein>
<dbReference type="Proteomes" id="UP000789860">
    <property type="component" value="Unassembled WGS sequence"/>
</dbReference>
<organism evidence="1 2">
    <name type="scientific">Scutellospora calospora</name>
    <dbReference type="NCBI Taxonomy" id="85575"/>
    <lineage>
        <taxon>Eukaryota</taxon>
        <taxon>Fungi</taxon>
        <taxon>Fungi incertae sedis</taxon>
        <taxon>Mucoromycota</taxon>
        <taxon>Glomeromycotina</taxon>
        <taxon>Glomeromycetes</taxon>
        <taxon>Diversisporales</taxon>
        <taxon>Gigasporaceae</taxon>
        <taxon>Scutellospora</taxon>
    </lineage>
</organism>
<accession>A0ACA9PM58</accession>
<reference evidence="1" key="1">
    <citation type="submission" date="2021-06" db="EMBL/GenBank/DDBJ databases">
        <authorList>
            <person name="Kallberg Y."/>
            <person name="Tangrot J."/>
            <person name="Rosling A."/>
        </authorList>
    </citation>
    <scope>NUCLEOTIDE SEQUENCE</scope>
    <source>
        <strain evidence="1">AU212A</strain>
    </source>
</reference>
<evidence type="ECO:0000313" key="2">
    <source>
        <dbReference type="Proteomes" id="UP000789860"/>
    </source>
</evidence>
<feature type="non-terminal residue" evidence="1">
    <location>
        <position position="1"/>
    </location>
</feature>
<evidence type="ECO:0000313" key="1">
    <source>
        <dbReference type="EMBL" id="CAG8715766.1"/>
    </source>
</evidence>
<proteinExistence type="predicted"/>
<keyword evidence="2" id="KW-1185">Reference proteome</keyword>
<name>A0ACA9PM58_9GLOM</name>
<dbReference type="EMBL" id="CAJVPM010045134">
    <property type="protein sequence ID" value="CAG8715766.1"/>
    <property type="molecule type" value="Genomic_DNA"/>
</dbReference>
<sequence length="79" mass="8985">SSLGEIVTLQDFPDAANIPAPTTLKHSGNKEEIIVETYGRLKTNSPLFGKCDKDIIYEGDEKDSRRYVRWRWGSTNLNK</sequence>
<gene>
    <name evidence="1" type="ORF">SCALOS_LOCUS11055</name>
</gene>